<gene>
    <name evidence="2" type="ORF">ACFQ4A_09010</name>
</gene>
<dbReference type="Proteomes" id="UP001597178">
    <property type="component" value="Unassembled WGS sequence"/>
</dbReference>
<evidence type="ECO:0000313" key="2">
    <source>
        <dbReference type="EMBL" id="MFD1361792.1"/>
    </source>
</evidence>
<proteinExistence type="predicted"/>
<comment type="caution">
    <text evidence="2">The sequence shown here is derived from an EMBL/GenBank/DDBJ whole genome shotgun (WGS) entry which is preliminary data.</text>
</comment>
<protein>
    <submittedName>
        <fullName evidence="2">GNAT family N-acetyltransferase</fullName>
        <ecNumber evidence="2">2.3.-.-</ecNumber>
    </submittedName>
</protein>
<reference evidence="3" key="1">
    <citation type="journal article" date="2019" name="Int. J. Syst. Evol. Microbiol.">
        <title>The Global Catalogue of Microorganisms (GCM) 10K type strain sequencing project: providing services to taxonomists for standard genome sequencing and annotation.</title>
        <authorList>
            <consortium name="The Broad Institute Genomics Platform"/>
            <consortium name="The Broad Institute Genome Sequencing Center for Infectious Disease"/>
            <person name="Wu L."/>
            <person name="Ma J."/>
        </authorList>
    </citation>
    <scope>NUCLEOTIDE SEQUENCE [LARGE SCALE GENOMIC DNA]</scope>
    <source>
        <strain evidence="3">CCUG 54822</strain>
    </source>
</reference>
<sequence>MKIRKATEHDASSIAKVHVDSWRTTYQTIVPDKFLDSLNYSDRTKLWEQNVTKNSVFVAETDNGEIVGFATGGKEREGECEGYDGELYAIYILEGYQGKGIGIKLVRSVAEELVREGFNAMLVWVLEANDAKYFYKKLGAKKIDTADITIAGANLKESAYGWRDLHELT</sequence>
<organism evidence="2 3">
    <name type="scientific">Lentibacillus salinarum</name>
    <dbReference type="NCBI Taxonomy" id="446820"/>
    <lineage>
        <taxon>Bacteria</taxon>
        <taxon>Bacillati</taxon>
        <taxon>Bacillota</taxon>
        <taxon>Bacilli</taxon>
        <taxon>Bacillales</taxon>
        <taxon>Bacillaceae</taxon>
        <taxon>Lentibacillus</taxon>
    </lineage>
</organism>
<dbReference type="InterPro" id="IPR050276">
    <property type="entry name" value="MshD_Acetyltransferase"/>
</dbReference>
<evidence type="ECO:0000313" key="3">
    <source>
        <dbReference type="Proteomes" id="UP001597178"/>
    </source>
</evidence>
<dbReference type="InterPro" id="IPR016181">
    <property type="entry name" value="Acyl_CoA_acyltransferase"/>
</dbReference>
<dbReference type="RefSeq" id="WP_382399699.1">
    <property type="nucleotide sequence ID" value="NZ_JBHTNH010000019.1"/>
</dbReference>
<dbReference type="EMBL" id="JBHTNH010000019">
    <property type="protein sequence ID" value="MFD1361792.1"/>
    <property type="molecule type" value="Genomic_DNA"/>
</dbReference>
<dbReference type="PROSITE" id="PS51186">
    <property type="entry name" value="GNAT"/>
    <property type="match status" value="1"/>
</dbReference>
<dbReference type="GO" id="GO:0016746">
    <property type="term" value="F:acyltransferase activity"/>
    <property type="evidence" value="ECO:0007669"/>
    <property type="project" value="UniProtKB-KW"/>
</dbReference>
<dbReference type="InterPro" id="IPR000182">
    <property type="entry name" value="GNAT_dom"/>
</dbReference>
<dbReference type="Gene3D" id="3.40.630.30">
    <property type="match status" value="1"/>
</dbReference>
<dbReference type="PANTHER" id="PTHR43617:SF30">
    <property type="entry name" value="HISTONE ACETYLTRANSFERASE"/>
    <property type="match status" value="1"/>
</dbReference>
<dbReference type="Pfam" id="PF00583">
    <property type="entry name" value="Acetyltransf_1"/>
    <property type="match status" value="1"/>
</dbReference>
<dbReference type="SUPFAM" id="SSF55729">
    <property type="entry name" value="Acyl-CoA N-acyltransferases (Nat)"/>
    <property type="match status" value="1"/>
</dbReference>
<evidence type="ECO:0000259" key="1">
    <source>
        <dbReference type="PROSITE" id="PS51186"/>
    </source>
</evidence>
<feature type="domain" description="N-acetyltransferase" evidence="1">
    <location>
        <begin position="1"/>
        <end position="167"/>
    </location>
</feature>
<name>A0ABW3ZTX1_9BACI</name>
<accession>A0ABW3ZTX1</accession>
<keyword evidence="2" id="KW-0808">Transferase</keyword>
<keyword evidence="3" id="KW-1185">Reference proteome</keyword>
<dbReference type="EC" id="2.3.-.-" evidence="2"/>
<keyword evidence="2" id="KW-0012">Acyltransferase</keyword>
<dbReference type="CDD" id="cd04301">
    <property type="entry name" value="NAT_SF"/>
    <property type="match status" value="1"/>
</dbReference>
<dbReference type="PANTHER" id="PTHR43617">
    <property type="entry name" value="L-AMINO ACID N-ACETYLTRANSFERASE"/>
    <property type="match status" value="1"/>
</dbReference>